<dbReference type="EMBL" id="JASAOF010000011">
    <property type="protein sequence ID" value="MDI2030567.1"/>
    <property type="molecule type" value="Genomic_DNA"/>
</dbReference>
<dbReference type="Proteomes" id="UP001237595">
    <property type="component" value="Unassembled WGS sequence"/>
</dbReference>
<gene>
    <name evidence="2" type="ORF">QFW96_18180</name>
</gene>
<dbReference type="InterPro" id="IPR029032">
    <property type="entry name" value="AhpD-like"/>
</dbReference>
<feature type="domain" description="Carboxymuconolactone decarboxylase-like" evidence="1">
    <location>
        <begin position="36"/>
        <end position="119"/>
    </location>
</feature>
<dbReference type="Pfam" id="PF02627">
    <property type="entry name" value="CMD"/>
    <property type="match status" value="1"/>
</dbReference>
<accession>A0ABT6PRD9</accession>
<evidence type="ECO:0000313" key="3">
    <source>
        <dbReference type="Proteomes" id="UP001237595"/>
    </source>
</evidence>
<reference evidence="2 3" key="1">
    <citation type="submission" date="2023-04" db="EMBL/GenBank/DDBJ databases">
        <title>Draft genome sequence of Saccharopolyspora sp. TS4A08 isolated from sweet potato rhizospheric soil.</title>
        <authorList>
            <person name="Suksaard P."/>
            <person name="Duangmal K."/>
        </authorList>
    </citation>
    <scope>NUCLEOTIDE SEQUENCE [LARGE SCALE GENOMIC DNA]</scope>
    <source>
        <strain evidence="2 3">TS4A08</strain>
    </source>
</reference>
<proteinExistence type="predicted"/>
<organism evidence="2 3">
    <name type="scientific">Saccharopolyspora ipomoeae</name>
    <dbReference type="NCBI Taxonomy" id="3042027"/>
    <lineage>
        <taxon>Bacteria</taxon>
        <taxon>Bacillati</taxon>
        <taxon>Actinomycetota</taxon>
        <taxon>Actinomycetes</taxon>
        <taxon>Pseudonocardiales</taxon>
        <taxon>Pseudonocardiaceae</taxon>
        <taxon>Saccharopolyspora</taxon>
    </lineage>
</organism>
<dbReference type="Gene3D" id="1.20.1290.10">
    <property type="entry name" value="AhpD-like"/>
    <property type="match status" value="1"/>
</dbReference>
<evidence type="ECO:0000259" key="1">
    <source>
        <dbReference type="Pfam" id="PF02627"/>
    </source>
</evidence>
<evidence type="ECO:0000313" key="2">
    <source>
        <dbReference type="EMBL" id="MDI2030567.1"/>
    </source>
</evidence>
<dbReference type="InterPro" id="IPR003779">
    <property type="entry name" value="CMD-like"/>
</dbReference>
<sequence length="186" mass="20401">MARLEYHSDDSEVAARIRERRGGKLTPLDRMLLHSPAIADGWNSLLGAIRARASLADDVRELAILRVAALNGADYEWNAHEPVARRAGMTLEQTEVLREHAENAGGVLNPGQRAALAYTDAMTRCIEVPDEIFLELRSHFDDQQIVELTATIGTYNLVSRFLVALHVGRSDQGAEADTIDEDGAVA</sequence>
<dbReference type="SUPFAM" id="SSF69118">
    <property type="entry name" value="AhpD-like"/>
    <property type="match status" value="1"/>
</dbReference>
<dbReference type="PANTHER" id="PTHR34846">
    <property type="entry name" value="4-CARBOXYMUCONOLACTONE DECARBOXYLASE FAMILY PROTEIN (AFU_ORTHOLOGUE AFUA_6G11590)"/>
    <property type="match status" value="1"/>
</dbReference>
<name>A0ABT6PRD9_9PSEU</name>
<keyword evidence="3" id="KW-1185">Reference proteome</keyword>
<protein>
    <submittedName>
        <fullName evidence="2">Carboxymuconolactone decarboxylase family protein</fullName>
    </submittedName>
</protein>
<dbReference type="PANTHER" id="PTHR34846:SF11">
    <property type="entry name" value="4-CARBOXYMUCONOLACTONE DECARBOXYLASE FAMILY PROTEIN (AFU_ORTHOLOGUE AFUA_6G11590)"/>
    <property type="match status" value="1"/>
</dbReference>
<comment type="caution">
    <text evidence="2">The sequence shown here is derived from an EMBL/GenBank/DDBJ whole genome shotgun (WGS) entry which is preliminary data.</text>
</comment>
<dbReference type="RefSeq" id="WP_281456881.1">
    <property type="nucleotide sequence ID" value="NZ_JASAOF010000011.1"/>
</dbReference>